<dbReference type="EMBL" id="JARAKH010000028">
    <property type="protein sequence ID" value="KAK8389271.1"/>
    <property type="molecule type" value="Genomic_DNA"/>
</dbReference>
<accession>A0AAW0TRL1</accession>
<evidence type="ECO:0000256" key="2">
    <source>
        <dbReference type="SAM" id="SignalP"/>
    </source>
</evidence>
<feature type="chain" id="PRO_5043844494" evidence="2">
    <location>
        <begin position="25"/>
        <end position="193"/>
    </location>
</feature>
<feature type="region of interest" description="Disordered" evidence="1">
    <location>
        <begin position="111"/>
        <end position="167"/>
    </location>
</feature>
<dbReference type="Proteomes" id="UP001487740">
    <property type="component" value="Unassembled WGS sequence"/>
</dbReference>
<sequence length="193" mass="21367">MWAAARVWAWLWAWVVCMARLTTAMPTWQSCKAECESHFTNTDLLQAALSATCGRGCDMFTLALITTPQRTRVIHLGPVVMPPRPPPPPPRSSPHDLVVEVEEQQVIGAAQNGVGPNADHKTRHTTTQPADHPVQDHPAHHQPTTTHPGGGHPDPPPSYHHASSCHTSTLHHHHHLYHFHHLRHQPARGAPAR</sequence>
<keyword evidence="2" id="KW-0732">Signal</keyword>
<feature type="signal peptide" evidence="2">
    <location>
        <begin position="1"/>
        <end position="24"/>
    </location>
</feature>
<evidence type="ECO:0000256" key="1">
    <source>
        <dbReference type="SAM" id="MobiDB-lite"/>
    </source>
</evidence>
<evidence type="ECO:0000313" key="3">
    <source>
        <dbReference type="EMBL" id="KAK8389271.1"/>
    </source>
</evidence>
<comment type="caution">
    <text evidence="3">The sequence shown here is derived from an EMBL/GenBank/DDBJ whole genome shotgun (WGS) entry which is preliminary data.</text>
</comment>
<keyword evidence="4" id="KW-1185">Reference proteome</keyword>
<proteinExistence type="predicted"/>
<evidence type="ECO:0000313" key="4">
    <source>
        <dbReference type="Proteomes" id="UP001487740"/>
    </source>
</evidence>
<protein>
    <submittedName>
        <fullName evidence="3">Uncharacterized protein</fullName>
    </submittedName>
</protein>
<name>A0AAW0TRL1_SCYPA</name>
<dbReference type="PROSITE" id="PS51257">
    <property type="entry name" value="PROKAR_LIPOPROTEIN"/>
    <property type="match status" value="1"/>
</dbReference>
<reference evidence="3 4" key="1">
    <citation type="submission" date="2023-03" db="EMBL/GenBank/DDBJ databases">
        <title>High-quality genome of Scylla paramamosain provides insights in environmental adaptation.</title>
        <authorList>
            <person name="Zhang L."/>
        </authorList>
    </citation>
    <scope>NUCLEOTIDE SEQUENCE [LARGE SCALE GENOMIC DNA]</scope>
    <source>
        <strain evidence="3">LZ_2023a</strain>
        <tissue evidence="3">Muscle</tissue>
    </source>
</reference>
<gene>
    <name evidence="3" type="ORF">O3P69_020900</name>
</gene>
<dbReference type="AlphaFoldDB" id="A0AAW0TRL1"/>
<organism evidence="3 4">
    <name type="scientific">Scylla paramamosain</name>
    <name type="common">Mud crab</name>
    <dbReference type="NCBI Taxonomy" id="85552"/>
    <lineage>
        <taxon>Eukaryota</taxon>
        <taxon>Metazoa</taxon>
        <taxon>Ecdysozoa</taxon>
        <taxon>Arthropoda</taxon>
        <taxon>Crustacea</taxon>
        <taxon>Multicrustacea</taxon>
        <taxon>Malacostraca</taxon>
        <taxon>Eumalacostraca</taxon>
        <taxon>Eucarida</taxon>
        <taxon>Decapoda</taxon>
        <taxon>Pleocyemata</taxon>
        <taxon>Brachyura</taxon>
        <taxon>Eubrachyura</taxon>
        <taxon>Portunoidea</taxon>
        <taxon>Portunidae</taxon>
        <taxon>Portuninae</taxon>
        <taxon>Scylla</taxon>
    </lineage>
</organism>